<dbReference type="EMBL" id="CAAHFH010000003">
    <property type="protein sequence ID" value="VGO23356.1"/>
    <property type="molecule type" value="Genomic_DNA"/>
</dbReference>
<organism evidence="2 3">
    <name type="scientific">Pontiella sulfatireligans</name>
    <dbReference type="NCBI Taxonomy" id="2750658"/>
    <lineage>
        <taxon>Bacteria</taxon>
        <taxon>Pseudomonadati</taxon>
        <taxon>Kiritimatiellota</taxon>
        <taxon>Kiritimatiellia</taxon>
        <taxon>Kiritimatiellales</taxon>
        <taxon>Pontiellaceae</taxon>
        <taxon>Pontiella</taxon>
    </lineage>
</organism>
<keyword evidence="1" id="KW-0472">Membrane</keyword>
<gene>
    <name evidence="2" type="ORF">SCARR_05463</name>
</gene>
<name>A0A6C2UWY2_9BACT</name>
<keyword evidence="1" id="KW-1133">Transmembrane helix</keyword>
<keyword evidence="1" id="KW-0812">Transmembrane</keyword>
<evidence type="ECO:0000256" key="1">
    <source>
        <dbReference type="SAM" id="Phobius"/>
    </source>
</evidence>
<feature type="transmembrane region" description="Helical" evidence="1">
    <location>
        <begin position="13"/>
        <end position="32"/>
    </location>
</feature>
<reference evidence="2 3" key="1">
    <citation type="submission" date="2019-04" db="EMBL/GenBank/DDBJ databases">
        <authorList>
            <person name="Van Vliet M D."/>
        </authorList>
    </citation>
    <scope>NUCLEOTIDE SEQUENCE [LARGE SCALE GENOMIC DNA]</scope>
    <source>
        <strain evidence="2 3">F21</strain>
    </source>
</reference>
<dbReference type="Proteomes" id="UP000346198">
    <property type="component" value="Unassembled WGS sequence"/>
</dbReference>
<evidence type="ECO:0000313" key="2">
    <source>
        <dbReference type="EMBL" id="VGO23356.1"/>
    </source>
</evidence>
<accession>A0A6C2UWY2</accession>
<evidence type="ECO:0000313" key="3">
    <source>
        <dbReference type="Proteomes" id="UP000346198"/>
    </source>
</evidence>
<keyword evidence="3" id="KW-1185">Reference proteome</keyword>
<protein>
    <submittedName>
        <fullName evidence="2">Uncharacterized protein</fullName>
    </submittedName>
</protein>
<sequence>MTVLKGQTWKTDFFLLSVMLYLISIRDGAIIMEGSMENKKKFKPDPDLKLMDQVREVLRYHHYAYRTEQTYWRAACPPPLPRFAIGS</sequence>
<dbReference type="AlphaFoldDB" id="A0A6C2UWY2"/>
<proteinExistence type="predicted"/>